<name>A0A8X7VH67_BRACI</name>
<sequence length="63" mass="7131">MTTRALHQIDYASLRKSASAWHHDEFASLPKPLVVVNIGWPRCKLCYSCKLLDSVLTLPAYNT</sequence>
<evidence type="ECO:0000313" key="2">
    <source>
        <dbReference type="Proteomes" id="UP000886595"/>
    </source>
</evidence>
<dbReference type="Pfam" id="PF06258">
    <property type="entry name" value="Mito_fiss_Elm1"/>
    <property type="match status" value="1"/>
</dbReference>
<reference evidence="1 2" key="1">
    <citation type="submission" date="2020-02" db="EMBL/GenBank/DDBJ databases">
        <authorList>
            <person name="Ma Q."/>
            <person name="Huang Y."/>
            <person name="Song X."/>
            <person name="Pei D."/>
        </authorList>
    </citation>
    <scope>NUCLEOTIDE SEQUENCE [LARGE SCALE GENOMIC DNA]</scope>
    <source>
        <strain evidence="1">Sxm20200214</strain>
        <tissue evidence="1">Leaf</tissue>
    </source>
</reference>
<accession>A0A8X7VH67</accession>
<dbReference type="InterPro" id="IPR009367">
    <property type="entry name" value="Elm1-like"/>
</dbReference>
<organism evidence="1 2">
    <name type="scientific">Brassica carinata</name>
    <name type="common">Ethiopian mustard</name>
    <name type="synonym">Abyssinian cabbage</name>
    <dbReference type="NCBI Taxonomy" id="52824"/>
    <lineage>
        <taxon>Eukaryota</taxon>
        <taxon>Viridiplantae</taxon>
        <taxon>Streptophyta</taxon>
        <taxon>Embryophyta</taxon>
        <taxon>Tracheophyta</taxon>
        <taxon>Spermatophyta</taxon>
        <taxon>Magnoliopsida</taxon>
        <taxon>eudicotyledons</taxon>
        <taxon>Gunneridae</taxon>
        <taxon>Pentapetalae</taxon>
        <taxon>rosids</taxon>
        <taxon>malvids</taxon>
        <taxon>Brassicales</taxon>
        <taxon>Brassicaceae</taxon>
        <taxon>Brassiceae</taxon>
        <taxon>Brassica</taxon>
    </lineage>
</organism>
<evidence type="ECO:0000313" key="1">
    <source>
        <dbReference type="EMBL" id="KAG2311221.1"/>
    </source>
</evidence>
<dbReference type="Proteomes" id="UP000886595">
    <property type="component" value="Unassembled WGS sequence"/>
</dbReference>
<protein>
    <submittedName>
        <fullName evidence="1">Uncharacterized protein</fullName>
    </submittedName>
</protein>
<comment type="caution">
    <text evidence="1">The sequence shown here is derived from an EMBL/GenBank/DDBJ whole genome shotgun (WGS) entry which is preliminary data.</text>
</comment>
<dbReference type="EMBL" id="JAAMPC010000005">
    <property type="protein sequence ID" value="KAG2311221.1"/>
    <property type="molecule type" value="Genomic_DNA"/>
</dbReference>
<dbReference type="AlphaFoldDB" id="A0A8X7VH67"/>
<keyword evidence="2" id="KW-1185">Reference proteome</keyword>
<proteinExistence type="predicted"/>
<dbReference type="OrthoDB" id="1856981at2759"/>
<gene>
    <name evidence="1" type="ORF">Bca52824_022778</name>
</gene>